<protein>
    <submittedName>
        <fullName evidence="1">Phosphoglycolate phosphatase</fullName>
        <ecNumber evidence="1">3.1.3.18</ecNumber>
    </submittedName>
</protein>
<proteinExistence type="predicted"/>
<accession>A0A645IHI7</accession>
<dbReference type="SUPFAM" id="SSF56784">
    <property type="entry name" value="HAD-like"/>
    <property type="match status" value="1"/>
</dbReference>
<reference evidence="1" key="1">
    <citation type="submission" date="2019-08" db="EMBL/GenBank/DDBJ databases">
        <authorList>
            <person name="Kucharzyk K."/>
            <person name="Murdoch R.W."/>
            <person name="Higgins S."/>
            <person name="Loffler F."/>
        </authorList>
    </citation>
    <scope>NUCLEOTIDE SEQUENCE</scope>
</reference>
<dbReference type="Pfam" id="PF13419">
    <property type="entry name" value="HAD_2"/>
    <property type="match status" value="1"/>
</dbReference>
<dbReference type="InterPro" id="IPR041492">
    <property type="entry name" value="HAD_2"/>
</dbReference>
<dbReference type="GO" id="GO:0005829">
    <property type="term" value="C:cytosol"/>
    <property type="evidence" value="ECO:0007669"/>
    <property type="project" value="TreeGrafter"/>
</dbReference>
<dbReference type="InterPro" id="IPR036412">
    <property type="entry name" value="HAD-like_sf"/>
</dbReference>
<gene>
    <name evidence="1" type="primary">gph_80</name>
    <name evidence="1" type="ORF">SDC9_194412</name>
</gene>
<dbReference type="PANTHER" id="PTHR43434">
    <property type="entry name" value="PHOSPHOGLYCOLATE PHOSPHATASE"/>
    <property type="match status" value="1"/>
</dbReference>
<dbReference type="GO" id="GO:0008967">
    <property type="term" value="F:phosphoglycolate phosphatase activity"/>
    <property type="evidence" value="ECO:0007669"/>
    <property type="project" value="UniProtKB-EC"/>
</dbReference>
<keyword evidence="1" id="KW-0378">Hydrolase</keyword>
<name>A0A645IHI7_9ZZZZ</name>
<evidence type="ECO:0000313" key="1">
    <source>
        <dbReference type="EMBL" id="MPN46813.1"/>
    </source>
</evidence>
<dbReference type="PANTHER" id="PTHR43434:SF1">
    <property type="entry name" value="PHOSPHOGLYCOLATE PHOSPHATASE"/>
    <property type="match status" value="1"/>
</dbReference>
<dbReference type="Gene3D" id="3.40.50.1000">
    <property type="entry name" value="HAD superfamily/HAD-like"/>
    <property type="match status" value="1"/>
</dbReference>
<dbReference type="NCBIfam" id="TIGR01549">
    <property type="entry name" value="HAD-SF-IA-v1"/>
    <property type="match status" value="1"/>
</dbReference>
<dbReference type="AlphaFoldDB" id="A0A645IHI7"/>
<dbReference type="InterPro" id="IPR006439">
    <property type="entry name" value="HAD-SF_hydro_IA"/>
</dbReference>
<dbReference type="EMBL" id="VSSQ01107788">
    <property type="protein sequence ID" value="MPN46813.1"/>
    <property type="molecule type" value="Genomic_DNA"/>
</dbReference>
<dbReference type="EC" id="3.1.3.18" evidence="1"/>
<dbReference type="GO" id="GO:0006281">
    <property type="term" value="P:DNA repair"/>
    <property type="evidence" value="ECO:0007669"/>
    <property type="project" value="TreeGrafter"/>
</dbReference>
<comment type="caution">
    <text evidence="1">The sequence shown here is derived from an EMBL/GenBank/DDBJ whole genome shotgun (WGS) entry which is preliminary data.</text>
</comment>
<organism evidence="1">
    <name type="scientific">bioreactor metagenome</name>
    <dbReference type="NCBI Taxonomy" id="1076179"/>
    <lineage>
        <taxon>unclassified sequences</taxon>
        <taxon>metagenomes</taxon>
        <taxon>ecological metagenomes</taxon>
    </lineage>
</organism>
<dbReference type="InterPro" id="IPR023214">
    <property type="entry name" value="HAD_sf"/>
</dbReference>
<dbReference type="InterPro" id="IPR050155">
    <property type="entry name" value="HAD-like_hydrolase_sf"/>
</dbReference>
<sequence>MRRKTAPYPGIPQLLTQLKADGFQLAVVSNKIDGAVKELCRAFFSDTITVAIGESPEVNREPAPDTVFRALSDLNVSPARAVYVGDSEVDLETARNAGLPCLSVTWGFRDADLLLRHGAVALVDTPSSLPKLLEEDPAGEV</sequence>